<proteinExistence type="predicted"/>
<dbReference type="OrthoDB" id="5383171at2"/>
<keyword evidence="2" id="KW-1185">Reference proteome</keyword>
<gene>
    <name evidence="1" type="ORF">D7W81_26900</name>
</gene>
<evidence type="ECO:0008006" key="3">
    <source>
        <dbReference type="Google" id="ProtNLM"/>
    </source>
</evidence>
<evidence type="ECO:0000313" key="1">
    <source>
        <dbReference type="EMBL" id="RKH59665.1"/>
    </source>
</evidence>
<evidence type="ECO:0000313" key="2">
    <source>
        <dbReference type="Proteomes" id="UP000267003"/>
    </source>
</evidence>
<reference evidence="2" key="1">
    <citation type="submission" date="2018-09" db="EMBL/GenBank/DDBJ databases">
        <authorList>
            <person name="Livingstone P.G."/>
            <person name="Whitworth D.E."/>
        </authorList>
    </citation>
    <scope>NUCLEOTIDE SEQUENCE [LARGE SCALE GENOMIC DNA]</scope>
    <source>
        <strain evidence="2">AB050A</strain>
    </source>
</reference>
<comment type="caution">
    <text evidence="1">The sequence shown here is derived from an EMBL/GenBank/DDBJ whole genome shotgun (WGS) entry which is preliminary data.</text>
</comment>
<dbReference type="Proteomes" id="UP000267003">
    <property type="component" value="Unassembled WGS sequence"/>
</dbReference>
<dbReference type="EMBL" id="RAWK01000183">
    <property type="protein sequence ID" value="RKH59665.1"/>
    <property type="molecule type" value="Genomic_DNA"/>
</dbReference>
<sequence length="63" mass="6613">MHEGCGAQGSAGELRCMCGSLLARLVPGGVELKCRRCHRTQVVPLEPGPADTRRGAAPRGERG</sequence>
<dbReference type="AlphaFoldDB" id="A0A3A8Q0U5"/>
<accession>A0A3A8Q0U5</accession>
<protein>
    <recommendedName>
        <fullName evidence="3">Com family DNA-binding transcriptional regulator</fullName>
    </recommendedName>
</protein>
<name>A0A3A8Q0U5_9BACT</name>
<organism evidence="1 2">
    <name type="scientific">Corallococcus aberystwythensis</name>
    <dbReference type="NCBI Taxonomy" id="2316722"/>
    <lineage>
        <taxon>Bacteria</taxon>
        <taxon>Pseudomonadati</taxon>
        <taxon>Myxococcota</taxon>
        <taxon>Myxococcia</taxon>
        <taxon>Myxococcales</taxon>
        <taxon>Cystobacterineae</taxon>
        <taxon>Myxococcaceae</taxon>
        <taxon>Corallococcus</taxon>
    </lineage>
</organism>